<dbReference type="Proteomes" id="UP000228934">
    <property type="component" value="Unassembled WGS sequence"/>
</dbReference>
<reference evidence="3" key="1">
    <citation type="journal article" date="2017" name="Nat. Commun.">
        <title>The North American bullfrog draft genome provides insight into hormonal regulation of long noncoding RNA.</title>
        <authorList>
            <person name="Hammond S.A."/>
            <person name="Warren R.L."/>
            <person name="Vandervalk B.P."/>
            <person name="Kucuk E."/>
            <person name="Khan H."/>
            <person name="Gibb E.A."/>
            <person name="Pandoh P."/>
            <person name="Kirk H."/>
            <person name="Zhao Y."/>
            <person name="Jones M."/>
            <person name="Mungall A.J."/>
            <person name="Coope R."/>
            <person name="Pleasance S."/>
            <person name="Moore R.A."/>
            <person name="Holt R.A."/>
            <person name="Round J.M."/>
            <person name="Ohora S."/>
            <person name="Walle B.V."/>
            <person name="Veldhoen N."/>
            <person name="Helbing C.C."/>
            <person name="Birol I."/>
        </authorList>
    </citation>
    <scope>NUCLEOTIDE SEQUENCE [LARGE SCALE GENOMIC DNA]</scope>
</reference>
<dbReference type="EMBL" id="KV923974">
    <property type="protein sequence ID" value="PIO38312.1"/>
    <property type="molecule type" value="Genomic_DNA"/>
</dbReference>
<evidence type="ECO:0000313" key="3">
    <source>
        <dbReference type="Proteomes" id="UP000228934"/>
    </source>
</evidence>
<dbReference type="AlphaFoldDB" id="A0A2G9SE01"/>
<evidence type="ECO:0000256" key="1">
    <source>
        <dbReference type="SAM" id="SignalP"/>
    </source>
</evidence>
<dbReference type="OrthoDB" id="8626508at2759"/>
<gene>
    <name evidence="2" type="ORF">AB205_0018370</name>
</gene>
<sequence>MELYCLQMLSVLLAITQRNIQCEVQDENIIRYIEKRILGLEDRLLKCEHNVQLFLHEFQELSHKLVSSLEKFSKYKVEVKGEMENMWERLERAEWDIDYLETASSSKAQVVQ</sequence>
<keyword evidence="1" id="KW-0732">Signal</keyword>
<organism evidence="2 3">
    <name type="scientific">Aquarana catesbeiana</name>
    <name type="common">American bullfrog</name>
    <name type="synonym">Rana catesbeiana</name>
    <dbReference type="NCBI Taxonomy" id="8400"/>
    <lineage>
        <taxon>Eukaryota</taxon>
        <taxon>Metazoa</taxon>
        <taxon>Chordata</taxon>
        <taxon>Craniata</taxon>
        <taxon>Vertebrata</taxon>
        <taxon>Euteleostomi</taxon>
        <taxon>Amphibia</taxon>
        <taxon>Batrachia</taxon>
        <taxon>Anura</taxon>
        <taxon>Neobatrachia</taxon>
        <taxon>Ranoidea</taxon>
        <taxon>Ranidae</taxon>
        <taxon>Aquarana</taxon>
    </lineage>
</organism>
<protein>
    <recommendedName>
        <fullName evidence="4">IF rod domain-containing protein</fullName>
    </recommendedName>
</protein>
<feature type="signal peptide" evidence="1">
    <location>
        <begin position="1"/>
        <end position="22"/>
    </location>
</feature>
<keyword evidence="3" id="KW-1185">Reference proteome</keyword>
<accession>A0A2G9SE01</accession>
<evidence type="ECO:0008006" key="4">
    <source>
        <dbReference type="Google" id="ProtNLM"/>
    </source>
</evidence>
<evidence type="ECO:0000313" key="2">
    <source>
        <dbReference type="EMBL" id="PIO38312.1"/>
    </source>
</evidence>
<proteinExistence type="predicted"/>
<feature type="chain" id="PRO_5013896926" description="IF rod domain-containing protein" evidence="1">
    <location>
        <begin position="23"/>
        <end position="112"/>
    </location>
</feature>
<name>A0A2G9SE01_AQUCT</name>